<evidence type="ECO:0000256" key="1">
    <source>
        <dbReference type="ARBA" id="ARBA00006336"/>
    </source>
</evidence>
<dbReference type="InterPro" id="IPR050272">
    <property type="entry name" value="Isochorismatase-like_hydrls"/>
</dbReference>
<dbReference type="AlphaFoldDB" id="A0A6A6PMY8"/>
<name>A0A6A6PMY8_9PEZI</name>
<dbReference type="RefSeq" id="XP_033587932.1">
    <property type="nucleotide sequence ID" value="XM_033731431.1"/>
</dbReference>
<organism evidence="4 5">
    <name type="scientific">Neohortaea acidophila</name>
    <dbReference type="NCBI Taxonomy" id="245834"/>
    <lineage>
        <taxon>Eukaryota</taxon>
        <taxon>Fungi</taxon>
        <taxon>Dikarya</taxon>
        <taxon>Ascomycota</taxon>
        <taxon>Pezizomycotina</taxon>
        <taxon>Dothideomycetes</taxon>
        <taxon>Dothideomycetidae</taxon>
        <taxon>Mycosphaerellales</taxon>
        <taxon>Teratosphaeriaceae</taxon>
        <taxon>Neohortaea</taxon>
    </lineage>
</organism>
<proteinExistence type="inferred from homology"/>
<accession>A0A6A6PMY8</accession>
<dbReference type="GO" id="GO:0016787">
    <property type="term" value="F:hydrolase activity"/>
    <property type="evidence" value="ECO:0007669"/>
    <property type="project" value="UniProtKB-KW"/>
</dbReference>
<evidence type="ECO:0000256" key="2">
    <source>
        <dbReference type="ARBA" id="ARBA00022801"/>
    </source>
</evidence>
<protein>
    <submittedName>
        <fullName evidence="4">Isochorismatase-like protein</fullName>
    </submittedName>
</protein>
<dbReference type="PANTHER" id="PTHR43540:SF9">
    <property type="entry name" value="FAMILY HYDROLASE, PUTATIVE (AFU_ORTHOLOGUE AFUA_2G08700)-RELATED"/>
    <property type="match status" value="1"/>
</dbReference>
<dbReference type="GeneID" id="54472433"/>
<dbReference type="EMBL" id="MU001638">
    <property type="protein sequence ID" value="KAF2481362.1"/>
    <property type="molecule type" value="Genomic_DNA"/>
</dbReference>
<comment type="similarity">
    <text evidence="1">Belongs to the isochorismatase family.</text>
</comment>
<feature type="domain" description="Isochorismatase-like" evidence="3">
    <location>
        <begin position="195"/>
        <end position="287"/>
    </location>
</feature>
<dbReference type="InterPro" id="IPR036380">
    <property type="entry name" value="Isochorismatase-like_sf"/>
</dbReference>
<reference evidence="4" key="1">
    <citation type="journal article" date="2020" name="Stud. Mycol.">
        <title>101 Dothideomycetes genomes: a test case for predicting lifestyles and emergence of pathogens.</title>
        <authorList>
            <person name="Haridas S."/>
            <person name="Albert R."/>
            <person name="Binder M."/>
            <person name="Bloem J."/>
            <person name="Labutti K."/>
            <person name="Salamov A."/>
            <person name="Andreopoulos B."/>
            <person name="Baker S."/>
            <person name="Barry K."/>
            <person name="Bills G."/>
            <person name="Bluhm B."/>
            <person name="Cannon C."/>
            <person name="Castanera R."/>
            <person name="Culley D."/>
            <person name="Daum C."/>
            <person name="Ezra D."/>
            <person name="Gonzalez J."/>
            <person name="Henrissat B."/>
            <person name="Kuo A."/>
            <person name="Liang C."/>
            <person name="Lipzen A."/>
            <person name="Lutzoni F."/>
            <person name="Magnuson J."/>
            <person name="Mondo S."/>
            <person name="Nolan M."/>
            <person name="Ohm R."/>
            <person name="Pangilinan J."/>
            <person name="Park H.-J."/>
            <person name="Ramirez L."/>
            <person name="Alfaro M."/>
            <person name="Sun H."/>
            <person name="Tritt A."/>
            <person name="Yoshinaga Y."/>
            <person name="Zwiers L.-H."/>
            <person name="Turgeon B."/>
            <person name="Goodwin S."/>
            <person name="Spatafora J."/>
            <person name="Crous P."/>
            <person name="Grigoriev I."/>
        </authorList>
    </citation>
    <scope>NUCLEOTIDE SEQUENCE</scope>
    <source>
        <strain evidence="4">CBS 113389</strain>
    </source>
</reference>
<dbReference type="Proteomes" id="UP000799767">
    <property type="component" value="Unassembled WGS sequence"/>
</dbReference>
<evidence type="ECO:0000259" key="3">
    <source>
        <dbReference type="Pfam" id="PF00857"/>
    </source>
</evidence>
<evidence type="ECO:0000313" key="5">
    <source>
        <dbReference type="Proteomes" id="UP000799767"/>
    </source>
</evidence>
<dbReference type="Pfam" id="PF00857">
    <property type="entry name" value="Isochorismatase"/>
    <property type="match status" value="1"/>
</dbReference>
<dbReference type="SUPFAM" id="SSF52499">
    <property type="entry name" value="Isochorismatase-like hydrolases"/>
    <property type="match status" value="1"/>
</dbReference>
<dbReference type="OrthoDB" id="167809at2759"/>
<dbReference type="PANTHER" id="PTHR43540">
    <property type="entry name" value="PEROXYUREIDOACRYLATE/UREIDOACRYLATE AMIDOHYDROLASE-RELATED"/>
    <property type="match status" value="1"/>
</dbReference>
<dbReference type="Gene3D" id="3.40.50.850">
    <property type="entry name" value="Isochorismatase-like"/>
    <property type="match status" value="1"/>
</dbReference>
<sequence length="312" mass="34682">MATNGDTTDHHHHAVIGNAKNFWLYDSRTGFDLTHPPTPDSPPINPRLTLQTSTTPIAVDPAKTALLVIDMQNFFLSPARGRTKGPGHKAVEQLVQYAVPAARKAGVRVVWVNWGLSQEDIREMPPALLRGFGFDGYKNGKWVGVDRYGKITCEDEDGETGMGSWMGMVTDPDDGKEIDAGDFLMRDQWNTALYPPLDRLYEEGKRLDVRPDVWIHKNRMSGIWSPHTPLAEFLEREGIRTLLFTGVNTDQCVGGTYQDSFSKGYDCILLNDGCGTTSPEFAQQCIEFNAELCMGFRTTCKAFAEGVEAMAK</sequence>
<keyword evidence="2" id="KW-0378">Hydrolase</keyword>
<evidence type="ECO:0000313" key="4">
    <source>
        <dbReference type="EMBL" id="KAF2481362.1"/>
    </source>
</evidence>
<dbReference type="CDD" id="cd00431">
    <property type="entry name" value="cysteine_hydrolases"/>
    <property type="match status" value="1"/>
</dbReference>
<dbReference type="InterPro" id="IPR000868">
    <property type="entry name" value="Isochorismatase-like_dom"/>
</dbReference>
<keyword evidence="5" id="KW-1185">Reference proteome</keyword>
<gene>
    <name evidence="4" type="ORF">BDY17DRAFT_254421</name>
</gene>